<dbReference type="FunFam" id="1.20.58.610:FF:000001">
    <property type="entry name" value="Hsp90 co-chaperone Cdc37-like 1"/>
    <property type="match status" value="1"/>
</dbReference>
<dbReference type="InterPro" id="IPR013874">
    <property type="entry name" value="Cdc37_Hsp90-bd"/>
</dbReference>
<dbReference type="STRING" id="10195.A0A3M7RD87"/>
<feature type="domain" description="Cdc37 C-terminal" evidence="7">
    <location>
        <begin position="287"/>
        <end position="371"/>
    </location>
</feature>
<feature type="compositionally biased region" description="Basic and acidic residues" evidence="6">
    <location>
        <begin position="1"/>
        <end position="12"/>
    </location>
</feature>
<dbReference type="Pfam" id="PF08565">
    <property type="entry name" value="CDC37_M"/>
    <property type="match status" value="1"/>
</dbReference>
<evidence type="ECO:0000313" key="10">
    <source>
        <dbReference type="EMBL" id="RNA21497.1"/>
    </source>
</evidence>
<dbReference type="InterPro" id="IPR038189">
    <property type="entry name" value="Cdc37_Hsp90-bd_sf"/>
</dbReference>
<dbReference type="Gene3D" id="6.10.140.250">
    <property type="match status" value="1"/>
</dbReference>
<dbReference type="InterPro" id="IPR013855">
    <property type="entry name" value="Cdc37_N_dom"/>
</dbReference>
<evidence type="ECO:0000256" key="2">
    <source>
        <dbReference type="ARBA" id="ARBA00006222"/>
    </source>
</evidence>
<evidence type="ECO:0000259" key="8">
    <source>
        <dbReference type="SMART" id="SM01070"/>
    </source>
</evidence>
<evidence type="ECO:0000313" key="11">
    <source>
        <dbReference type="Proteomes" id="UP000276133"/>
    </source>
</evidence>
<accession>A0A3M7RD87</accession>
<gene>
    <name evidence="10" type="ORF">BpHYR1_019411</name>
</gene>
<dbReference type="Gene3D" id="1.20.58.610">
    <property type="entry name" value="Cdc37, Hsp90 binding domain"/>
    <property type="match status" value="1"/>
</dbReference>
<dbReference type="InterPro" id="IPR013873">
    <property type="entry name" value="Cdc37_C"/>
</dbReference>
<dbReference type="SMART" id="SM01071">
    <property type="entry name" value="CDC37_N"/>
    <property type="match status" value="1"/>
</dbReference>
<dbReference type="OrthoDB" id="440202at2759"/>
<feature type="domain" description="Cdc37 N-terminal" evidence="9">
    <location>
        <begin position="2"/>
        <end position="126"/>
    </location>
</feature>
<evidence type="ECO:0000256" key="6">
    <source>
        <dbReference type="SAM" id="MobiDB-lite"/>
    </source>
</evidence>
<dbReference type="PANTHER" id="PTHR12800:SF4">
    <property type="entry name" value="HSP90 CO-CHAPERONE CDC37"/>
    <property type="match status" value="1"/>
</dbReference>
<feature type="region of interest" description="Disordered" evidence="6">
    <location>
        <begin position="1"/>
        <end position="27"/>
    </location>
</feature>
<comment type="caution">
    <text evidence="10">The sequence shown here is derived from an EMBL/GenBank/DDBJ whole genome shotgun (WGS) entry which is preliminary data.</text>
</comment>
<dbReference type="Proteomes" id="UP000276133">
    <property type="component" value="Unassembled WGS sequence"/>
</dbReference>
<comment type="subcellular location">
    <subcellularLocation>
        <location evidence="1">Cytoplasm</location>
    </subcellularLocation>
</comment>
<dbReference type="Pfam" id="PF03234">
    <property type="entry name" value="CDC37_N"/>
    <property type="match status" value="1"/>
</dbReference>
<evidence type="ECO:0000256" key="5">
    <source>
        <dbReference type="ARBA" id="ARBA00031396"/>
    </source>
</evidence>
<feature type="region of interest" description="Disordered" evidence="6">
    <location>
        <begin position="349"/>
        <end position="371"/>
    </location>
</feature>
<dbReference type="SMART" id="SM01069">
    <property type="entry name" value="CDC37_C"/>
    <property type="match status" value="1"/>
</dbReference>
<evidence type="ECO:0000259" key="7">
    <source>
        <dbReference type="SMART" id="SM01069"/>
    </source>
</evidence>
<dbReference type="SMART" id="SM01070">
    <property type="entry name" value="CDC37_M"/>
    <property type="match status" value="1"/>
</dbReference>
<sequence>MPIDYSKWKNIEISDDEDDTHPNIDTPSLFRWRHQARVERQAEAEKEKSEFEKYKRETELKKQELKQKLKEAEAKGGDELSKLKLEEAELKKQEEEFKKKEEELKKKEKLTPWNVDTISHDKFAKTIINKEEQRSDEDNLTDEQKAERYKKFLDKNKSKIKHFGMLKHYEDSKRHLIENPELVCEDTANYLVVWCIDLEIEEKHDLMEHIAHQCIVMQFILELSKTLKCDPRACVGPFFTKMQQANREYKDGFYDELNAFKARVKKRAQEKIEAAMAEAEEEERQKRLGPGGLDPVEVFESLPEALQKCFETQNIELLQEALLGMKKEDAEYHMDRCIKSGLWVPDAKAKAAEAKDQDKTEAEEPYETLNS</sequence>
<evidence type="ECO:0000256" key="3">
    <source>
        <dbReference type="ARBA" id="ARBA00022490"/>
    </source>
</evidence>
<keyword evidence="3" id="KW-0963">Cytoplasm</keyword>
<reference evidence="10 11" key="1">
    <citation type="journal article" date="2018" name="Sci. Rep.">
        <title>Genomic signatures of local adaptation to the degree of environmental predictability in rotifers.</title>
        <authorList>
            <person name="Franch-Gras L."/>
            <person name="Hahn C."/>
            <person name="Garcia-Roger E.M."/>
            <person name="Carmona M.J."/>
            <person name="Serra M."/>
            <person name="Gomez A."/>
        </authorList>
    </citation>
    <scope>NUCLEOTIDE SEQUENCE [LARGE SCALE GENOMIC DNA]</scope>
    <source>
        <strain evidence="10">HYR1</strain>
    </source>
</reference>
<organism evidence="10 11">
    <name type="scientific">Brachionus plicatilis</name>
    <name type="common">Marine rotifer</name>
    <name type="synonym">Brachionus muelleri</name>
    <dbReference type="NCBI Taxonomy" id="10195"/>
    <lineage>
        <taxon>Eukaryota</taxon>
        <taxon>Metazoa</taxon>
        <taxon>Spiralia</taxon>
        <taxon>Gnathifera</taxon>
        <taxon>Rotifera</taxon>
        <taxon>Eurotatoria</taxon>
        <taxon>Monogononta</taxon>
        <taxon>Pseudotrocha</taxon>
        <taxon>Ploima</taxon>
        <taxon>Brachionidae</taxon>
        <taxon>Brachionus</taxon>
    </lineage>
</organism>
<dbReference type="GO" id="GO:0050821">
    <property type="term" value="P:protein stabilization"/>
    <property type="evidence" value="ECO:0007669"/>
    <property type="project" value="TreeGrafter"/>
</dbReference>
<comment type="similarity">
    <text evidence="2">Belongs to the CDC37 family.</text>
</comment>
<dbReference type="EMBL" id="REGN01003650">
    <property type="protein sequence ID" value="RNA21497.1"/>
    <property type="molecule type" value="Genomic_DNA"/>
</dbReference>
<keyword evidence="11" id="KW-1185">Reference proteome</keyword>
<dbReference type="PANTHER" id="PTHR12800">
    <property type="entry name" value="CDC37-RELATED"/>
    <property type="match status" value="1"/>
</dbReference>
<feature type="domain" description="Cdc37 Hsp90 binding" evidence="8">
    <location>
        <begin position="119"/>
        <end position="283"/>
    </location>
</feature>
<dbReference type="Pfam" id="PF08564">
    <property type="entry name" value="CDC37_C"/>
    <property type="match status" value="1"/>
</dbReference>
<feature type="compositionally biased region" description="Basic and acidic residues" evidence="6">
    <location>
        <begin position="349"/>
        <end position="362"/>
    </location>
</feature>
<name>A0A3M7RD87_BRAPC</name>
<keyword evidence="4" id="KW-0143">Chaperone</keyword>
<dbReference type="GO" id="GO:0019901">
    <property type="term" value="F:protein kinase binding"/>
    <property type="evidence" value="ECO:0007669"/>
    <property type="project" value="InterPro"/>
</dbReference>
<dbReference type="GO" id="GO:0005737">
    <property type="term" value="C:cytoplasm"/>
    <property type="evidence" value="ECO:0007669"/>
    <property type="project" value="UniProtKB-SubCell"/>
</dbReference>
<evidence type="ECO:0000256" key="4">
    <source>
        <dbReference type="ARBA" id="ARBA00023186"/>
    </source>
</evidence>
<evidence type="ECO:0000256" key="1">
    <source>
        <dbReference type="ARBA" id="ARBA00004496"/>
    </source>
</evidence>
<dbReference type="GO" id="GO:0031072">
    <property type="term" value="F:heat shock protein binding"/>
    <property type="evidence" value="ECO:0007669"/>
    <property type="project" value="TreeGrafter"/>
</dbReference>
<evidence type="ECO:0000259" key="9">
    <source>
        <dbReference type="SMART" id="SM01071"/>
    </source>
</evidence>
<dbReference type="GO" id="GO:0051087">
    <property type="term" value="F:protein-folding chaperone binding"/>
    <property type="evidence" value="ECO:0007669"/>
    <property type="project" value="TreeGrafter"/>
</dbReference>
<dbReference type="InterPro" id="IPR004918">
    <property type="entry name" value="Cdc37"/>
</dbReference>
<feature type="region of interest" description="Disordered" evidence="6">
    <location>
        <begin position="62"/>
        <end position="83"/>
    </location>
</feature>
<dbReference type="AlphaFoldDB" id="A0A3M7RD87"/>
<dbReference type="GO" id="GO:0006457">
    <property type="term" value="P:protein folding"/>
    <property type="evidence" value="ECO:0007669"/>
    <property type="project" value="TreeGrafter"/>
</dbReference>
<protein>
    <recommendedName>
        <fullName evidence="5">Hsp90 chaperone protein kinase-targeting subunit</fullName>
    </recommendedName>
</protein>
<dbReference type="GO" id="GO:0051082">
    <property type="term" value="F:unfolded protein binding"/>
    <property type="evidence" value="ECO:0007669"/>
    <property type="project" value="TreeGrafter"/>
</dbReference>
<proteinExistence type="inferred from homology"/>
<dbReference type="SUPFAM" id="SSF101391">
    <property type="entry name" value="Hsp90 co-chaperone CDC37"/>
    <property type="match status" value="1"/>
</dbReference>